<dbReference type="EMBL" id="LXQA010560391">
    <property type="protein sequence ID" value="MCI59270.1"/>
    <property type="molecule type" value="Genomic_DNA"/>
</dbReference>
<proteinExistence type="predicted"/>
<feature type="compositionally biased region" description="Basic and acidic residues" evidence="1">
    <location>
        <begin position="56"/>
        <end position="73"/>
    </location>
</feature>
<organism evidence="2 3">
    <name type="scientific">Trifolium medium</name>
    <dbReference type="NCBI Taxonomy" id="97028"/>
    <lineage>
        <taxon>Eukaryota</taxon>
        <taxon>Viridiplantae</taxon>
        <taxon>Streptophyta</taxon>
        <taxon>Embryophyta</taxon>
        <taxon>Tracheophyta</taxon>
        <taxon>Spermatophyta</taxon>
        <taxon>Magnoliopsida</taxon>
        <taxon>eudicotyledons</taxon>
        <taxon>Gunneridae</taxon>
        <taxon>Pentapetalae</taxon>
        <taxon>rosids</taxon>
        <taxon>fabids</taxon>
        <taxon>Fabales</taxon>
        <taxon>Fabaceae</taxon>
        <taxon>Papilionoideae</taxon>
        <taxon>50 kb inversion clade</taxon>
        <taxon>NPAAA clade</taxon>
        <taxon>Hologalegina</taxon>
        <taxon>IRL clade</taxon>
        <taxon>Trifolieae</taxon>
        <taxon>Trifolium</taxon>
    </lineage>
</organism>
<feature type="non-terminal residue" evidence="2">
    <location>
        <position position="89"/>
    </location>
</feature>
<keyword evidence="3" id="KW-1185">Reference proteome</keyword>
<protein>
    <submittedName>
        <fullName evidence="2">Uncharacterized protein</fullName>
    </submittedName>
</protein>
<feature type="region of interest" description="Disordered" evidence="1">
    <location>
        <begin position="1"/>
        <end position="40"/>
    </location>
</feature>
<feature type="compositionally biased region" description="Polar residues" evidence="1">
    <location>
        <begin position="31"/>
        <end position="40"/>
    </location>
</feature>
<accession>A0A392TGB7</accession>
<evidence type="ECO:0000256" key="1">
    <source>
        <dbReference type="SAM" id="MobiDB-lite"/>
    </source>
</evidence>
<name>A0A392TGB7_9FABA</name>
<evidence type="ECO:0000313" key="2">
    <source>
        <dbReference type="EMBL" id="MCI59270.1"/>
    </source>
</evidence>
<feature type="compositionally biased region" description="Polar residues" evidence="1">
    <location>
        <begin position="1"/>
        <end position="20"/>
    </location>
</feature>
<sequence>MASAGQGTLKNSVVPNSPENVTIPEKEKSTEQVLTGNVSDDNTVVISQSAESFKTVSEHLEESMSVEKNKDAEENVIDVDNLNSGESPA</sequence>
<reference evidence="2 3" key="1">
    <citation type="journal article" date="2018" name="Front. Plant Sci.">
        <title>Red Clover (Trifolium pratense) and Zigzag Clover (T. medium) - A Picture of Genomic Similarities and Differences.</title>
        <authorList>
            <person name="Dluhosova J."/>
            <person name="Istvanek J."/>
            <person name="Nedelnik J."/>
            <person name="Repkova J."/>
        </authorList>
    </citation>
    <scope>NUCLEOTIDE SEQUENCE [LARGE SCALE GENOMIC DNA]</scope>
    <source>
        <strain evidence="3">cv. 10/8</strain>
        <tissue evidence="2">Leaf</tissue>
    </source>
</reference>
<dbReference type="Proteomes" id="UP000265520">
    <property type="component" value="Unassembled WGS sequence"/>
</dbReference>
<feature type="region of interest" description="Disordered" evidence="1">
    <location>
        <begin position="56"/>
        <end position="89"/>
    </location>
</feature>
<dbReference type="AlphaFoldDB" id="A0A392TGB7"/>
<evidence type="ECO:0000313" key="3">
    <source>
        <dbReference type="Proteomes" id="UP000265520"/>
    </source>
</evidence>
<comment type="caution">
    <text evidence="2">The sequence shown here is derived from an EMBL/GenBank/DDBJ whole genome shotgun (WGS) entry which is preliminary data.</text>
</comment>